<dbReference type="OrthoDB" id="8595273at2"/>
<dbReference type="InterPro" id="IPR000600">
    <property type="entry name" value="ROK"/>
</dbReference>
<dbReference type="CDD" id="cd24076">
    <property type="entry name" value="ASKHA_ATPase_ROK_BsXylR-like"/>
    <property type="match status" value="1"/>
</dbReference>
<dbReference type="SUPFAM" id="SSF53067">
    <property type="entry name" value="Actin-like ATPase domain"/>
    <property type="match status" value="1"/>
</dbReference>
<name>A0A345DDP6_9BURK</name>
<dbReference type="InterPro" id="IPR036390">
    <property type="entry name" value="WH_DNA-bd_sf"/>
</dbReference>
<dbReference type="KEGG" id="hyf:DTO96_102238"/>
<dbReference type="PANTHER" id="PTHR18964:SF149">
    <property type="entry name" value="BIFUNCTIONAL UDP-N-ACETYLGLUCOSAMINE 2-EPIMERASE_N-ACETYLMANNOSAMINE KINASE"/>
    <property type="match status" value="1"/>
</dbReference>
<dbReference type="Pfam" id="PF00480">
    <property type="entry name" value="ROK"/>
    <property type="match status" value="1"/>
</dbReference>
<dbReference type="Pfam" id="PF13412">
    <property type="entry name" value="HTH_24"/>
    <property type="match status" value="1"/>
</dbReference>
<dbReference type="Gene3D" id="3.30.420.40">
    <property type="match status" value="2"/>
</dbReference>
<evidence type="ECO:0000313" key="2">
    <source>
        <dbReference type="EMBL" id="AXF86484.1"/>
    </source>
</evidence>
<accession>A0A345DDP6</accession>
<reference evidence="3" key="1">
    <citation type="submission" date="2018-07" db="EMBL/GenBank/DDBJ databases">
        <authorList>
            <person name="Kim H."/>
        </authorList>
    </citation>
    <scope>NUCLEOTIDE SEQUENCE [LARGE SCALE GENOMIC DNA]</scope>
    <source>
        <strain evidence="3">F02</strain>
    </source>
</reference>
<keyword evidence="3" id="KW-1185">Reference proteome</keyword>
<evidence type="ECO:0000256" key="1">
    <source>
        <dbReference type="ARBA" id="ARBA00006479"/>
    </source>
</evidence>
<dbReference type="InterPro" id="IPR049874">
    <property type="entry name" value="ROK_cs"/>
</dbReference>
<dbReference type="RefSeq" id="WP_114563555.1">
    <property type="nucleotide sequence ID" value="NZ_CP031124.1"/>
</dbReference>
<proteinExistence type="inferred from homology"/>
<dbReference type="PROSITE" id="PS01125">
    <property type="entry name" value="ROK"/>
    <property type="match status" value="1"/>
</dbReference>
<dbReference type="InterPro" id="IPR036388">
    <property type="entry name" value="WH-like_DNA-bd_sf"/>
</dbReference>
<dbReference type="Proteomes" id="UP000252182">
    <property type="component" value="Chromosome"/>
</dbReference>
<evidence type="ECO:0000313" key="3">
    <source>
        <dbReference type="Proteomes" id="UP000252182"/>
    </source>
</evidence>
<dbReference type="EMBL" id="CP031124">
    <property type="protein sequence ID" value="AXF86484.1"/>
    <property type="molecule type" value="Genomic_DNA"/>
</dbReference>
<comment type="similarity">
    <text evidence="1">Belongs to the ROK (NagC/XylR) family.</text>
</comment>
<dbReference type="SUPFAM" id="SSF46785">
    <property type="entry name" value="Winged helix' DNA-binding domain"/>
    <property type="match status" value="1"/>
</dbReference>
<dbReference type="Gene3D" id="1.10.10.10">
    <property type="entry name" value="Winged helix-like DNA-binding domain superfamily/Winged helix DNA-binding domain"/>
    <property type="match status" value="1"/>
</dbReference>
<sequence>MTFTSSHSDLKQINRLAVINLIKKQPSLSRADIAKHTGLTKSTIGKIVQELIDEHWLQEEDAPTLLEGAGRRPTGLTLDNRTLTLLGAEIGVDFITVIACSITGEVRFHSNLPYQHNQLESSLDQLADLLTHVWHMMHSMNHHVLGLGISVPGMVNMPNEHVAVLPNLGWQNFNLIELMRARFTMQQLPLFPITIVNDANAAALSEFVFGRSQFNRNPLVHITVGVGVGAGITSENGLYRGTNGWAGEIGHSVLQPINGLPCACGQYGCVETLVSQRALSRALTSDSALLSVEHMQRRLAQGDVAVKAGLDEVGYYLGIVLRNVANYLNPESIVIGGPMSQFEDALMKPAIASFQAHSKGNLILPNIRLCEFGLLASSLGAAAAILIKHLEPNGIPVHFSHQGLLRK</sequence>
<dbReference type="InterPro" id="IPR043129">
    <property type="entry name" value="ATPase_NBD"/>
</dbReference>
<organism evidence="2 3">
    <name type="scientific">Ephemeroptericola cinctiostellae</name>
    <dbReference type="NCBI Taxonomy" id="2268024"/>
    <lineage>
        <taxon>Bacteria</taxon>
        <taxon>Pseudomonadati</taxon>
        <taxon>Pseudomonadota</taxon>
        <taxon>Betaproteobacteria</taxon>
        <taxon>Burkholderiales</taxon>
        <taxon>Burkholderiaceae</taxon>
        <taxon>Ephemeroptericola</taxon>
    </lineage>
</organism>
<dbReference type="AlphaFoldDB" id="A0A345DDP6"/>
<gene>
    <name evidence="2" type="primary">nagC</name>
    <name evidence="2" type="ORF">DTO96_102238</name>
</gene>
<dbReference type="PANTHER" id="PTHR18964">
    <property type="entry name" value="ROK (REPRESSOR, ORF, KINASE) FAMILY"/>
    <property type="match status" value="1"/>
</dbReference>
<protein>
    <submittedName>
        <fullName evidence="2">N-acetylglucosamine repressor</fullName>
    </submittedName>
</protein>